<reference evidence="1 2" key="1">
    <citation type="submission" date="2019-08" db="EMBL/GenBank/DDBJ databases">
        <title>In-depth cultivation of the pig gut microbiome towards novel bacterial diversity and tailored functional studies.</title>
        <authorList>
            <person name="Wylensek D."/>
            <person name="Hitch T.C.A."/>
            <person name="Clavel T."/>
        </authorList>
    </citation>
    <scope>NUCLEOTIDE SEQUENCE [LARGE SCALE GENOMIC DNA]</scope>
    <source>
        <strain evidence="1 2">RF-GAM-744-WT-7</strain>
    </source>
</reference>
<evidence type="ECO:0000313" key="2">
    <source>
        <dbReference type="Proteomes" id="UP000442535"/>
    </source>
</evidence>
<protein>
    <submittedName>
        <fullName evidence="1">Type IV toxin-antitoxin system AbiEi family antitoxin domain-containing protein</fullName>
    </submittedName>
</protein>
<dbReference type="AlphaFoldDB" id="A0A7K0K2Q2"/>
<dbReference type="Proteomes" id="UP000442535">
    <property type="component" value="Unassembled WGS sequence"/>
</dbReference>
<keyword evidence="2" id="KW-1185">Reference proteome</keyword>
<accession>A0A7K0K2Q2</accession>
<dbReference type="EMBL" id="VUMY01000009">
    <property type="protein sequence ID" value="MST49763.1"/>
    <property type="molecule type" value="Genomic_DNA"/>
</dbReference>
<gene>
    <name evidence="1" type="ORF">FYJ63_05870</name>
</gene>
<sequence>MEQDLGIYSVKQLHEAGYDRRALDKLVSVERLTRAKRGWYVTPNPNPEALHALKLGGRLGCISAGNAAGLFIPPTEKHRLHVILPEHFSLPQADACFHRSSALPDGICFPIEDSLRQVLAHHDPETALILLESAVAKKKITYDFGWSLIRELPRYKQLPLKFFDCGAQSGSETRTRLFFQRRKVPVKTQQFIRGVGWVDMIAGNSLVVECDSQAYHTSDYNYHEDRKRDLEADYFGYDVIRLSFAQIWYQWEDTQLRLSERLKSRRHRYGLRLGA</sequence>
<proteinExistence type="predicted"/>
<comment type="caution">
    <text evidence="1">The sequence shown here is derived from an EMBL/GenBank/DDBJ whole genome shotgun (WGS) entry which is preliminary data.</text>
</comment>
<dbReference type="Gene3D" id="3.40.960.10">
    <property type="entry name" value="VSR Endonuclease"/>
    <property type="match status" value="1"/>
</dbReference>
<dbReference type="RefSeq" id="WP_154544760.1">
    <property type="nucleotide sequence ID" value="NZ_JAQYQY010000041.1"/>
</dbReference>
<name>A0A7K0K2Q2_9ACTO</name>
<evidence type="ECO:0000313" key="1">
    <source>
        <dbReference type="EMBL" id="MST49763.1"/>
    </source>
</evidence>
<organism evidence="1 2">
    <name type="scientific">Mobiluncus porci</name>
    <dbReference type="NCBI Taxonomy" id="2652278"/>
    <lineage>
        <taxon>Bacteria</taxon>
        <taxon>Bacillati</taxon>
        <taxon>Actinomycetota</taxon>
        <taxon>Actinomycetes</taxon>
        <taxon>Actinomycetales</taxon>
        <taxon>Actinomycetaceae</taxon>
        <taxon>Mobiluncus</taxon>
    </lineage>
</organism>